<protein>
    <recommendedName>
        <fullName evidence="1">Exonuclease domain-containing protein</fullName>
    </recommendedName>
</protein>
<dbReference type="SUPFAM" id="SSF53098">
    <property type="entry name" value="Ribonuclease H-like"/>
    <property type="match status" value="1"/>
</dbReference>
<accession>A0A8I2YI04</accession>
<dbReference type="InterPro" id="IPR013520">
    <property type="entry name" value="Ribonucl_H"/>
</dbReference>
<evidence type="ECO:0000259" key="1">
    <source>
        <dbReference type="Pfam" id="PF00929"/>
    </source>
</evidence>
<evidence type="ECO:0000313" key="2">
    <source>
        <dbReference type="EMBL" id="KAG6372446.1"/>
    </source>
</evidence>
<dbReference type="Proteomes" id="UP000683000">
    <property type="component" value="Unassembled WGS sequence"/>
</dbReference>
<dbReference type="OrthoDB" id="270189at2759"/>
<keyword evidence="3" id="KW-1185">Reference proteome</keyword>
<dbReference type="GO" id="GO:0003676">
    <property type="term" value="F:nucleic acid binding"/>
    <property type="evidence" value="ECO:0007669"/>
    <property type="project" value="InterPro"/>
</dbReference>
<evidence type="ECO:0000313" key="3">
    <source>
        <dbReference type="Proteomes" id="UP000683000"/>
    </source>
</evidence>
<comment type="caution">
    <text evidence="2">The sequence shown here is derived from an EMBL/GenBank/DDBJ whole genome shotgun (WGS) entry which is preliminary data.</text>
</comment>
<dbReference type="Pfam" id="PF00929">
    <property type="entry name" value="RNase_T"/>
    <property type="match status" value="1"/>
</dbReference>
<sequence length="87" mass="9757">MAKSNIHHGGQLNFQAGPLVWIDCEMTGLNPKHDKILEIAVIITNGNLDPVDDGIEYVIKRDKLILDKYALFHFQCSFTSTHIAKHG</sequence>
<name>A0A8I2YI04_9AGAM</name>
<reference evidence="2" key="1">
    <citation type="submission" date="2021-03" db="EMBL/GenBank/DDBJ databases">
        <title>Evolutionary innovations through gain and loss of genes in the ectomycorrhizal Boletales.</title>
        <authorList>
            <person name="Wu G."/>
            <person name="Miyauchi S."/>
            <person name="Morin E."/>
            <person name="Yang Z.-L."/>
            <person name="Xu J."/>
            <person name="Martin F.M."/>
        </authorList>
    </citation>
    <scope>NUCLEOTIDE SEQUENCE</scope>
    <source>
        <strain evidence="2">BR01</strain>
    </source>
</reference>
<feature type="domain" description="Exonuclease" evidence="1">
    <location>
        <begin position="20"/>
        <end position="64"/>
    </location>
</feature>
<dbReference type="InterPro" id="IPR036397">
    <property type="entry name" value="RNaseH_sf"/>
</dbReference>
<dbReference type="AlphaFoldDB" id="A0A8I2YI04"/>
<dbReference type="Gene3D" id="3.30.420.10">
    <property type="entry name" value="Ribonuclease H-like superfamily/Ribonuclease H"/>
    <property type="match status" value="1"/>
</dbReference>
<dbReference type="InterPro" id="IPR012337">
    <property type="entry name" value="RNaseH-like_sf"/>
</dbReference>
<organism evidence="2 3">
    <name type="scientific">Boletus reticuloceps</name>
    <dbReference type="NCBI Taxonomy" id="495285"/>
    <lineage>
        <taxon>Eukaryota</taxon>
        <taxon>Fungi</taxon>
        <taxon>Dikarya</taxon>
        <taxon>Basidiomycota</taxon>
        <taxon>Agaricomycotina</taxon>
        <taxon>Agaricomycetes</taxon>
        <taxon>Agaricomycetidae</taxon>
        <taxon>Boletales</taxon>
        <taxon>Boletineae</taxon>
        <taxon>Boletaceae</taxon>
        <taxon>Boletoideae</taxon>
        <taxon>Boletus</taxon>
    </lineage>
</organism>
<proteinExistence type="predicted"/>
<gene>
    <name evidence="2" type="ORF">JVT61DRAFT_7543</name>
</gene>
<dbReference type="EMBL" id="JAGFBS010000027">
    <property type="protein sequence ID" value="KAG6372446.1"/>
    <property type="molecule type" value="Genomic_DNA"/>
</dbReference>